<accession>H2EFA4</accession>
<dbReference type="EMBL" id="JN885999">
    <property type="protein sequence ID" value="AEX63169.1"/>
    <property type="molecule type" value="Genomic_DNA"/>
</dbReference>
<sequence>MSKINDFYVFHDLDICITYALASQDVNLMKKLAEKINLNMEAKRLDTQFDEVLQYLDQECDDVIEKLLRN</sequence>
<organism evidence="1">
    <name type="scientific">Moumouvirus sp. 'Monve'</name>
    <dbReference type="NCBI Taxonomy" id="1128131"/>
    <lineage>
        <taxon>Viruses</taxon>
        <taxon>Varidnaviria</taxon>
        <taxon>Bamfordvirae</taxon>
        <taxon>Nucleocytoviricota</taxon>
        <taxon>Megaviricetes</taxon>
        <taxon>Imitervirales</taxon>
        <taxon>Mimiviridae</taxon>
        <taxon>Megamimivirinae</taxon>
        <taxon>Moumouvirus</taxon>
    </lineage>
</organism>
<gene>
    <name evidence="1" type="ORF">mv_L967</name>
</gene>
<reference evidence="1" key="1">
    <citation type="submission" date="2011-10" db="EMBL/GenBank/DDBJ databases">
        <title>Provirophages and transpovirons: unique mobilome of giant viruses.</title>
        <authorList>
            <person name="Desnues C."/>
            <person name="LaScola B."/>
            <person name="Yutin N."/>
            <person name="Fournous G."/>
            <person name="Koonin E."/>
            <person name="Raoult D."/>
        </authorList>
    </citation>
    <scope>NUCLEOTIDE SEQUENCE</scope>
    <source>
        <strain evidence="1">Mv13-mv</strain>
    </source>
</reference>
<name>H2EFA4_9VIRU</name>
<proteinExistence type="predicted"/>
<protein>
    <submittedName>
        <fullName evidence="1">Uncharacterized protein</fullName>
    </submittedName>
</protein>
<evidence type="ECO:0000313" key="1">
    <source>
        <dbReference type="EMBL" id="AEX63169.1"/>
    </source>
</evidence>